<evidence type="ECO:0000313" key="3">
    <source>
        <dbReference type="Proteomes" id="UP000004371"/>
    </source>
</evidence>
<name>E8LVF2_9VIBR</name>
<proteinExistence type="predicted"/>
<dbReference type="Proteomes" id="UP000004371">
    <property type="component" value="Unassembled WGS sequence"/>
</dbReference>
<dbReference type="RefSeq" id="WP_006879823.1">
    <property type="nucleotide sequence ID" value="NZ_AEVS01000072.1"/>
</dbReference>
<gene>
    <name evidence="2" type="ORF">VIBR0546_04964</name>
</gene>
<accession>E8LVF2</accession>
<evidence type="ECO:0008006" key="4">
    <source>
        <dbReference type="Google" id="ProtNLM"/>
    </source>
</evidence>
<dbReference type="EMBL" id="AEVS01000072">
    <property type="protein sequence ID" value="EGA65239.1"/>
    <property type="molecule type" value="Genomic_DNA"/>
</dbReference>
<dbReference type="PROSITE" id="PS51257">
    <property type="entry name" value="PROKAR_LIPOPROTEIN"/>
    <property type="match status" value="1"/>
</dbReference>
<keyword evidence="1" id="KW-0732">Signal</keyword>
<evidence type="ECO:0000313" key="2">
    <source>
        <dbReference type="EMBL" id="EGA65239.1"/>
    </source>
</evidence>
<sequence length="220" mass="24898">MKTIKLCLALFSVIVLSGCVSPISLEEQSPNPSISHQDNIVISVLDNRARLIEEEKPNHFVGTAHGSFGIPFDWHVEQILATEDGDKDKNLAQFIEHRLTTGFKESGWNATEAGVESIDSDEKALEILKSHNADKLLVINIREWYFSINLNWVTAFNFDTDSIVSVYEVQDGKIVEKRFQDRDVIEEEADESPQNNVLRAYRDQLVEIVTDPEIQAALEK</sequence>
<dbReference type="eggNOG" id="COG4260">
    <property type="taxonomic scope" value="Bacteria"/>
</dbReference>
<protein>
    <recommendedName>
        <fullName evidence="4">Lipoprotein</fullName>
    </recommendedName>
</protein>
<feature type="chain" id="PRO_5003227064" description="Lipoprotein" evidence="1">
    <location>
        <begin position="18"/>
        <end position="220"/>
    </location>
</feature>
<dbReference type="STRING" id="945543.VIBR0546_04964"/>
<reference evidence="2 3" key="1">
    <citation type="journal article" date="2012" name="Int. J. Syst. Evol. Microbiol.">
        <title>Vibrio caribbeanicus sp. nov., isolated from the marine sponge Scleritoderma cyanea.</title>
        <authorList>
            <person name="Hoffmann M."/>
            <person name="Monday S.R."/>
            <person name="Allard M.W."/>
            <person name="Strain E.A."/>
            <person name="Whittaker P."/>
            <person name="Naum M."/>
            <person name="McCarthy P.J."/>
            <person name="Lopez J.V."/>
            <person name="Fischer M."/>
            <person name="Brown E.W."/>
        </authorList>
    </citation>
    <scope>NUCLEOTIDE SEQUENCE [LARGE SCALE GENOMIC DNA]</scope>
    <source>
        <strain evidence="2 3">LMG 20546</strain>
    </source>
</reference>
<comment type="caution">
    <text evidence="2">The sequence shown here is derived from an EMBL/GenBank/DDBJ whole genome shotgun (WGS) entry which is preliminary data.</text>
</comment>
<evidence type="ECO:0000256" key="1">
    <source>
        <dbReference type="SAM" id="SignalP"/>
    </source>
</evidence>
<dbReference type="AlphaFoldDB" id="E8LVF2"/>
<keyword evidence="3" id="KW-1185">Reference proteome</keyword>
<dbReference type="OrthoDB" id="6400087at2"/>
<organism evidence="2 3">
    <name type="scientific">Vibrio brasiliensis LMG 20546</name>
    <dbReference type="NCBI Taxonomy" id="945543"/>
    <lineage>
        <taxon>Bacteria</taxon>
        <taxon>Pseudomonadati</taxon>
        <taxon>Pseudomonadota</taxon>
        <taxon>Gammaproteobacteria</taxon>
        <taxon>Vibrionales</taxon>
        <taxon>Vibrionaceae</taxon>
        <taxon>Vibrio</taxon>
        <taxon>Vibrio oreintalis group</taxon>
    </lineage>
</organism>
<feature type="signal peptide" evidence="1">
    <location>
        <begin position="1"/>
        <end position="17"/>
    </location>
</feature>